<accession>A0ABR1SKE6</accession>
<dbReference type="Gene3D" id="1.20.1250.20">
    <property type="entry name" value="MFS general substrate transporter like domains"/>
    <property type="match status" value="2"/>
</dbReference>
<feature type="transmembrane region" description="Helical" evidence="7">
    <location>
        <begin position="52"/>
        <end position="70"/>
    </location>
</feature>
<feature type="transmembrane region" description="Helical" evidence="7">
    <location>
        <begin position="147"/>
        <end position="169"/>
    </location>
</feature>
<comment type="caution">
    <text evidence="8">The sequence shown here is derived from an EMBL/GenBank/DDBJ whole genome shotgun (WGS) entry which is preliminary data.</text>
</comment>
<reference evidence="8 9" key="1">
    <citation type="submission" date="2023-01" db="EMBL/GenBank/DDBJ databases">
        <title>Analysis of 21 Apiospora genomes using comparative genomics revels a genus with tremendous synthesis potential of carbohydrate active enzymes and secondary metabolites.</title>
        <authorList>
            <person name="Sorensen T."/>
        </authorList>
    </citation>
    <scope>NUCLEOTIDE SEQUENCE [LARGE SCALE GENOMIC DNA]</scope>
    <source>
        <strain evidence="8 9">CBS 33761</strain>
    </source>
</reference>
<feature type="transmembrane region" description="Helical" evidence="7">
    <location>
        <begin position="116"/>
        <end position="135"/>
    </location>
</feature>
<feature type="compositionally biased region" description="Low complexity" evidence="6">
    <location>
        <begin position="476"/>
        <end position="489"/>
    </location>
</feature>
<keyword evidence="9" id="KW-1185">Reference proteome</keyword>
<feature type="transmembrane region" description="Helical" evidence="7">
    <location>
        <begin position="91"/>
        <end position="110"/>
    </location>
</feature>
<organism evidence="8 9">
    <name type="scientific">Apiospora rasikravindrae</name>
    <dbReference type="NCBI Taxonomy" id="990691"/>
    <lineage>
        <taxon>Eukaryota</taxon>
        <taxon>Fungi</taxon>
        <taxon>Dikarya</taxon>
        <taxon>Ascomycota</taxon>
        <taxon>Pezizomycotina</taxon>
        <taxon>Sordariomycetes</taxon>
        <taxon>Xylariomycetidae</taxon>
        <taxon>Amphisphaeriales</taxon>
        <taxon>Apiosporaceae</taxon>
        <taxon>Apiospora</taxon>
    </lineage>
</organism>
<feature type="transmembrane region" description="Helical" evidence="7">
    <location>
        <begin position="206"/>
        <end position="226"/>
    </location>
</feature>
<feature type="transmembrane region" description="Helical" evidence="7">
    <location>
        <begin position="281"/>
        <end position="302"/>
    </location>
</feature>
<feature type="region of interest" description="Disordered" evidence="6">
    <location>
        <begin position="1"/>
        <end position="24"/>
    </location>
</feature>
<keyword evidence="4 7" id="KW-1133">Transmembrane helix</keyword>
<feature type="transmembrane region" description="Helical" evidence="7">
    <location>
        <begin position="370"/>
        <end position="390"/>
    </location>
</feature>
<evidence type="ECO:0000256" key="3">
    <source>
        <dbReference type="ARBA" id="ARBA00022692"/>
    </source>
</evidence>
<feature type="compositionally biased region" description="Basic and acidic residues" evidence="6">
    <location>
        <begin position="9"/>
        <end position="18"/>
    </location>
</feature>
<sequence length="513" mass="55633">MAAAPTIQHDSDGQDPEKGPAAAAQLEPKTGATAVVDAETERRVVRKLDFRIVPLVSFLFLLSFLDRSNIGNARIAGMEEDLRLDGDEYNWLLTIFYIPYILFEFLIVMWKVLPPHAWACFIVLAWGVVATCQAAATSWGGLMALRFLLGACEAGFGPGIPYLLSFFYLRHELGFRSGLFLAATCFSGALAYGITSGHPELANWRLLFLVEGVPTILMASVAYFFLPDTPQHARFLSAPERDAATARGVRQVGDAPSARVGGIHWPDVAATLRDPKPWLTAFMYFSCNVSYASLPVFVPTILSQMGFSGVTAQGLSAPPFFLSACITILTTWLADRTRQRGLVIIGLSLIAGVGYIMLATCKGVAARYAGVFLAAAGVFPAIGNILPWVMNNQGSDSRRGAGMVMLNAIGQCGPLLGTNIFPSREKPYYVKGQSVCAAFMFFTALLALTLRLLLRHENRRLDRRYGTLDEQRARAAAAAKSSSSSPPLSAEDEGGEEAAAAVENYGPMFRYIL</sequence>
<dbReference type="Pfam" id="PF07690">
    <property type="entry name" value="MFS_1"/>
    <property type="match status" value="1"/>
</dbReference>
<feature type="transmembrane region" description="Helical" evidence="7">
    <location>
        <begin position="340"/>
        <end position="358"/>
    </location>
</feature>
<keyword evidence="2" id="KW-0813">Transport</keyword>
<evidence type="ECO:0000313" key="9">
    <source>
        <dbReference type="Proteomes" id="UP001444661"/>
    </source>
</evidence>
<feature type="transmembrane region" description="Helical" evidence="7">
    <location>
        <begin position="175"/>
        <end position="194"/>
    </location>
</feature>
<dbReference type="EMBL" id="JAQQWK010000009">
    <property type="protein sequence ID" value="KAK8034175.1"/>
    <property type="molecule type" value="Genomic_DNA"/>
</dbReference>
<keyword evidence="3 7" id="KW-0812">Transmembrane</keyword>
<dbReference type="Proteomes" id="UP001444661">
    <property type="component" value="Unassembled WGS sequence"/>
</dbReference>
<comment type="subcellular location">
    <subcellularLocation>
        <location evidence="1">Membrane</location>
        <topology evidence="1">Multi-pass membrane protein</topology>
    </subcellularLocation>
</comment>
<evidence type="ECO:0000256" key="1">
    <source>
        <dbReference type="ARBA" id="ARBA00004141"/>
    </source>
</evidence>
<gene>
    <name evidence="8" type="ORF">PG993_009170</name>
</gene>
<protein>
    <submittedName>
        <fullName evidence="8">Major facilitator superfamily domain- general substrate transporter</fullName>
    </submittedName>
</protein>
<dbReference type="PANTHER" id="PTHR43791">
    <property type="entry name" value="PERMEASE-RELATED"/>
    <property type="match status" value="1"/>
</dbReference>
<evidence type="ECO:0000256" key="6">
    <source>
        <dbReference type="SAM" id="MobiDB-lite"/>
    </source>
</evidence>
<feature type="transmembrane region" description="Helical" evidence="7">
    <location>
        <begin position="432"/>
        <end position="454"/>
    </location>
</feature>
<dbReference type="InterPro" id="IPR036259">
    <property type="entry name" value="MFS_trans_sf"/>
</dbReference>
<evidence type="ECO:0000313" key="8">
    <source>
        <dbReference type="EMBL" id="KAK8034175.1"/>
    </source>
</evidence>
<name>A0ABR1SKE6_9PEZI</name>
<evidence type="ECO:0000256" key="2">
    <source>
        <dbReference type="ARBA" id="ARBA00022448"/>
    </source>
</evidence>
<dbReference type="SUPFAM" id="SSF103473">
    <property type="entry name" value="MFS general substrate transporter"/>
    <property type="match status" value="1"/>
</dbReference>
<dbReference type="PANTHER" id="PTHR43791:SF36">
    <property type="entry name" value="TRANSPORTER, PUTATIVE (AFU_ORTHOLOGUE AFUA_6G08340)-RELATED"/>
    <property type="match status" value="1"/>
</dbReference>
<evidence type="ECO:0000256" key="7">
    <source>
        <dbReference type="SAM" id="Phobius"/>
    </source>
</evidence>
<evidence type="ECO:0000256" key="5">
    <source>
        <dbReference type="ARBA" id="ARBA00023136"/>
    </source>
</evidence>
<feature type="transmembrane region" description="Helical" evidence="7">
    <location>
        <begin position="314"/>
        <end position="334"/>
    </location>
</feature>
<evidence type="ECO:0000256" key="4">
    <source>
        <dbReference type="ARBA" id="ARBA00022989"/>
    </source>
</evidence>
<feature type="region of interest" description="Disordered" evidence="6">
    <location>
        <begin position="476"/>
        <end position="498"/>
    </location>
</feature>
<proteinExistence type="predicted"/>
<keyword evidence="5 7" id="KW-0472">Membrane</keyword>
<dbReference type="InterPro" id="IPR011701">
    <property type="entry name" value="MFS"/>
</dbReference>